<feature type="region of interest" description="Disordered" evidence="2">
    <location>
        <begin position="92"/>
        <end position="114"/>
    </location>
</feature>
<dbReference type="Proteomes" id="UP000186594">
    <property type="component" value="Unassembled WGS sequence"/>
</dbReference>
<sequence>MATDISFDYIQADASLESPVIHAHFPAGLYSSWIDQLRSQTQSPNHVLTYTDEEGDEIIIGSEEELCLRIQEIQGTCDRTNAFLWKRVRPTGDEYRQDQTPERETSNEQHTDPIPTTAYTPFGDFVAGLGADLKDLERNFAQESKAAKRAIDDLLQQVSQVARNNARNGGLRSILTAPLAQIQTSIGLCGRHIEHTLSNSRQHYANVLDHFAEVGHPVIQSAFETLNVIRGVRDVDSDEENSFHSVDEEKNEHTAIDVDEPRPDESDKQPAKEEVVLEEILIKEQPEISNCAAQIIRLGYFEPTDFEGAELTASIANYNIDTAITNIEQEREAFERFR</sequence>
<dbReference type="SUPFAM" id="SSF54277">
    <property type="entry name" value="CAD &amp; PB1 domains"/>
    <property type="match status" value="1"/>
</dbReference>
<dbReference type="AlphaFoldDB" id="A0A1U7LKW8"/>
<evidence type="ECO:0008006" key="5">
    <source>
        <dbReference type="Google" id="ProtNLM"/>
    </source>
</evidence>
<accession>A0A1U7LKW8</accession>
<proteinExistence type="predicted"/>
<evidence type="ECO:0000313" key="3">
    <source>
        <dbReference type="EMBL" id="OLL23306.1"/>
    </source>
</evidence>
<keyword evidence="1" id="KW-0175">Coiled coil</keyword>
<comment type="caution">
    <text evidence="3">The sequence shown here is derived from an EMBL/GenBank/DDBJ whole genome shotgun (WGS) entry which is preliminary data.</text>
</comment>
<gene>
    <name evidence="3" type="ORF">NEOLI_003991</name>
</gene>
<feature type="coiled-coil region" evidence="1">
    <location>
        <begin position="133"/>
        <end position="164"/>
    </location>
</feature>
<evidence type="ECO:0000313" key="4">
    <source>
        <dbReference type="Proteomes" id="UP000186594"/>
    </source>
</evidence>
<dbReference type="EMBL" id="LXFE01001897">
    <property type="protein sequence ID" value="OLL23306.1"/>
    <property type="molecule type" value="Genomic_DNA"/>
</dbReference>
<feature type="region of interest" description="Disordered" evidence="2">
    <location>
        <begin position="239"/>
        <end position="271"/>
    </location>
</feature>
<keyword evidence="4" id="KW-1185">Reference proteome</keyword>
<reference evidence="3 4" key="1">
    <citation type="submission" date="2016-04" db="EMBL/GenBank/DDBJ databases">
        <title>Evolutionary innovation and constraint leading to complex multicellularity in the Ascomycota.</title>
        <authorList>
            <person name="Cisse O."/>
            <person name="Nguyen A."/>
            <person name="Hewitt D.A."/>
            <person name="Jedd G."/>
            <person name="Stajich J.E."/>
        </authorList>
    </citation>
    <scope>NUCLEOTIDE SEQUENCE [LARGE SCALE GENOMIC DNA]</scope>
    <source>
        <strain evidence="3 4">DAH-3</strain>
    </source>
</reference>
<feature type="compositionally biased region" description="Basic and acidic residues" evidence="2">
    <location>
        <begin position="92"/>
        <end position="111"/>
    </location>
</feature>
<evidence type="ECO:0000256" key="2">
    <source>
        <dbReference type="SAM" id="MobiDB-lite"/>
    </source>
</evidence>
<name>A0A1U7LKW8_NEOID</name>
<protein>
    <recommendedName>
        <fullName evidence="5">PB1 domain-containing protein</fullName>
    </recommendedName>
</protein>
<organism evidence="3 4">
    <name type="scientific">Neolecta irregularis (strain DAH-3)</name>
    <dbReference type="NCBI Taxonomy" id="1198029"/>
    <lineage>
        <taxon>Eukaryota</taxon>
        <taxon>Fungi</taxon>
        <taxon>Dikarya</taxon>
        <taxon>Ascomycota</taxon>
        <taxon>Taphrinomycotina</taxon>
        <taxon>Neolectales</taxon>
        <taxon>Neolectaceae</taxon>
        <taxon>Neolecta</taxon>
    </lineage>
</organism>
<dbReference type="Gene3D" id="3.10.20.90">
    <property type="entry name" value="Phosphatidylinositol 3-kinase Catalytic Subunit, Chain A, domain 1"/>
    <property type="match status" value="1"/>
</dbReference>
<evidence type="ECO:0000256" key="1">
    <source>
        <dbReference type="SAM" id="Coils"/>
    </source>
</evidence>